<reference evidence="2 3" key="1">
    <citation type="submission" date="2014-07" db="EMBL/GenBank/DDBJ databases">
        <authorList>
            <person name="Lee K."/>
            <person name="Lim J.Y."/>
            <person name="Hwang I."/>
        </authorList>
    </citation>
    <scope>NUCLEOTIDE SEQUENCE [LARGE SCALE GENOMIC DNA]</scope>
    <source>
        <strain evidence="2 3">KL28</strain>
    </source>
</reference>
<dbReference type="RefSeq" id="WP_038608868.1">
    <property type="nucleotide sequence ID" value="NZ_CP009048.1"/>
</dbReference>
<keyword evidence="2" id="KW-0808">Transferase</keyword>
<evidence type="ECO:0000313" key="2">
    <source>
        <dbReference type="EMBL" id="AIL60854.1"/>
    </source>
</evidence>
<dbReference type="KEGG" id="palk:PSAKL28_16290"/>
<dbReference type="GO" id="GO:0016301">
    <property type="term" value="F:kinase activity"/>
    <property type="evidence" value="ECO:0007669"/>
    <property type="project" value="UniProtKB-KW"/>
</dbReference>
<dbReference type="AlphaFoldDB" id="A0A077FAL1"/>
<sequence>MANESLSSCALQDFLVDAQVLLTQAEECLQHLELIDNDPDACHCLNDTLATLVTRAHNLGLLEVASYSRQLQHLLETAHNPSRLPGSALPALEECLTLLAWQLELVDPHTGRLSLDTDEQVLLLDNLAAALNTTSGCTSCHSSMTPCEHPPHNTREATGQQTTGN</sequence>
<name>A0A077FAL1_9PSED</name>
<protein>
    <submittedName>
        <fullName evidence="2">CheA signal transduction histidine kinase</fullName>
    </submittedName>
</protein>
<dbReference type="GO" id="GO:0000160">
    <property type="term" value="P:phosphorelay signal transduction system"/>
    <property type="evidence" value="ECO:0007669"/>
    <property type="project" value="InterPro"/>
</dbReference>
<feature type="region of interest" description="Disordered" evidence="1">
    <location>
        <begin position="143"/>
        <end position="165"/>
    </location>
</feature>
<dbReference type="EMBL" id="CP009048">
    <property type="protein sequence ID" value="AIL60854.1"/>
    <property type="molecule type" value="Genomic_DNA"/>
</dbReference>
<accession>A0A077FAL1</accession>
<feature type="compositionally biased region" description="Polar residues" evidence="1">
    <location>
        <begin position="156"/>
        <end position="165"/>
    </location>
</feature>
<dbReference type="Gene3D" id="1.20.120.160">
    <property type="entry name" value="HPT domain"/>
    <property type="match status" value="1"/>
</dbReference>
<dbReference type="SUPFAM" id="SSF47226">
    <property type="entry name" value="Histidine-containing phosphotransfer domain, HPT domain"/>
    <property type="match status" value="1"/>
</dbReference>
<organism evidence="2 3">
    <name type="scientific">Pseudomonas alkylphenolica</name>
    <dbReference type="NCBI Taxonomy" id="237609"/>
    <lineage>
        <taxon>Bacteria</taxon>
        <taxon>Pseudomonadati</taxon>
        <taxon>Pseudomonadota</taxon>
        <taxon>Gammaproteobacteria</taxon>
        <taxon>Pseudomonadales</taxon>
        <taxon>Pseudomonadaceae</taxon>
        <taxon>Pseudomonas</taxon>
    </lineage>
</organism>
<keyword evidence="2" id="KW-0418">Kinase</keyword>
<dbReference type="HOGENOM" id="CLU_133798_0_0_6"/>
<evidence type="ECO:0000256" key="1">
    <source>
        <dbReference type="SAM" id="MobiDB-lite"/>
    </source>
</evidence>
<dbReference type="Proteomes" id="UP000028931">
    <property type="component" value="Chromosome"/>
</dbReference>
<dbReference type="InterPro" id="IPR036641">
    <property type="entry name" value="HPT_dom_sf"/>
</dbReference>
<gene>
    <name evidence="2" type="ORF">PSAKL28_16290</name>
</gene>
<evidence type="ECO:0000313" key="3">
    <source>
        <dbReference type="Proteomes" id="UP000028931"/>
    </source>
</evidence>
<proteinExistence type="predicted"/>